<accession>A3U8C3</accession>
<protein>
    <submittedName>
        <fullName evidence="1">Uncharacterized protein</fullName>
    </submittedName>
</protein>
<name>A3U8C3_CROAH</name>
<dbReference type="AlphaFoldDB" id="A3U8C3"/>
<dbReference type="HOGENOM" id="CLU_1400941_0_0_10"/>
<dbReference type="KEGG" id="cat:CA2559_07005"/>
<evidence type="ECO:0000313" key="2">
    <source>
        <dbReference type="Proteomes" id="UP000002297"/>
    </source>
</evidence>
<dbReference type="RefSeq" id="WP_013187158.1">
    <property type="nucleotide sequence ID" value="NC_014230.1"/>
</dbReference>
<keyword evidence="2" id="KW-1185">Reference proteome</keyword>
<dbReference type="eggNOG" id="ENOG5033DK9">
    <property type="taxonomic scope" value="Bacteria"/>
</dbReference>
<dbReference type="STRING" id="216432.CA2559_07005"/>
<dbReference type="Proteomes" id="UP000002297">
    <property type="component" value="Chromosome"/>
</dbReference>
<dbReference type="EMBL" id="CP002046">
    <property type="protein sequence ID" value="EAP88490.1"/>
    <property type="molecule type" value="Genomic_DNA"/>
</dbReference>
<dbReference type="GeneID" id="89453175"/>
<proteinExistence type="predicted"/>
<sequence length="194" mass="22361">MSLDTSLINKLQSVRIRNKGFKRKAVLPIDQELNYWEYLKLTLGENVFVVKTALGLDIIYLSEVERTEYIHQALYLFKPLLNIDTGITVKSLSNEHVLKDFGNIVKTLSKHPQLFLSSCKKLIQKFNHTQLRTPLSQLLYNCFDSELNALIKVGNIPYASKIETLRTQQEHISLEPKSLSNLTKRYLSNSNHNN</sequence>
<gene>
    <name evidence="1" type="ordered locus">CA2559_07005</name>
</gene>
<evidence type="ECO:0000313" key="1">
    <source>
        <dbReference type="EMBL" id="EAP88490.1"/>
    </source>
</evidence>
<dbReference type="OrthoDB" id="1450004at2"/>
<reference evidence="1 2" key="1">
    <citation type="journal article" date="2010" name="J. Bacteriol.">
        <title>The complete genome sequence of Croceibacter atlanticus HTCC2559T.</title>
        <authorList>
            <person name="Oh H.M."/>
            <person name="Kang I."/>
            <person name="Ferriera S."/>
            <person name="Giovannoni S.J."/>
            <person name="Cho J.C."/>
        </authorList>
    </citation>
    <scope>NUCLEOTIDE SEQUENCE [LARGE SCALE GENOMIC DNA]</scope>
    <source>
        <strain evidence="2">ATCC BAA-628 / HTCC2559 / KCTC 12090</strain>
    </source>
</reference>
<organism evidence="1 2">
    <name type="scientific">Croceibacter atlanticus (strain ATCC BAA-628 / JCM 21780 / CIP 108009 / IAM 15332 / KCTC 12090 / HTCC2559)</name>
    <dbReference type="NCBI Taxonomy" id="216432"/>
    <lineage>
        <taxon>Bacteria</taxon>
        <taxon>Pseudomonadati</taxon>
        <taxon>Bacteroidota</taxon>
        <taxon>Flavobacteriia</taxon>
        <taxon>Flavobacteriales</taxon>
        <taxon>Flavobacteriaceae</taxon>
        <taxon>Croceibacter</taxon>
    </lineage>
</organism>